<evidence type="ECO:0000256" key="3">
    <source>
        <dbReference type="ARBA" id="ARBA00022692"/>
    </source>
</evidence>
<dbReference type="Proteomes" id="UP000460257">
    <property type="component" value="Unassembled WGS sequence"/>
</dbReference>
<keyword evidence="3 6" id="KW-0812">Transmembrane</keyword>
<dbReference type="GO" id="GO:0022857">
    <property type="term" value="F:transmembrane transporter activity"/>
    <property type="evidence" value="ECO:0007669"/>
    <property type="project" value="InterPro"/>
</dbReference>
<proteinExistence type="predicted"/>
<organism evidence="7 8">
    <name type="scientific">Candidatus Weimeria bifida</name>
    <dbReference type="NCBI Taxonomy" id="2599074"/>
    <lineage>
        <taxon>Bacteria</taxon>
        <taxon>Bacillati</taxon>
        <taxon>Bacillota</taxon>
        <taxon>Clostridia</taxon>
        <taxon>Lachnospirales</taxon>
        <taxon>Lachnospiraceae</taxon>
        <taxon>Candidatus Weimeria</taxon>
    </lineage>
</organism>
<keyword evidence="2" id="KW-1003">Cell membrane</keyword>
<dbReference type="PANTHER" id="PTHR42770">
    <property type="entry name" value="AMINO ACID TRANSPORTER-RELATED"/>
    <property type="match status" value="1"/>
</dbReference>
<dbReference type="InterPro" id="IPR002293">
    <property type="entry name" value="AA/rel_permease1"/>
</dbReference>
<accession>A0A6N7IXW3</accession>
<evidence type="ECO:0000256" key="2">
    <source>
        <dbReference type="ARBA" id="ARBA00022475"/>
    </source>
</evidence>
<feature type="transmembrane region" description="Helical" evidence="6">
    <location>
        <begin position="92"/>
        <end position="112"/>
    </location>
</feature>
<feature type="transmembrane region" description="Helical" evidence="6">
    <location>
        <begin position="118"/>
        <end position="142"/>
    </location>
</feature>
<evidence type="ECO:0000256" key="6">
    <source>
        <dbReference type="SAM" id="Phobius"/>
    </source>
</evidence>
<evidence type="ECO:0000256" key="5">
    <source>
        <dbReference type="ARBA" id="ARBA00023136"/>
    </source>
</evidence>
<comment type="subcellular location">
    <subcellularLocation>
        <location evidence="1">Cell membrane</location>
        <topology evidence="1">Multi-pass membrane protein</topology>
    </subcellularLocation>
</comment>
<dbReference type="Gene3D" id="1.20.1740.10">
    <property type="entry name" value="Amino acid/polyamine transporter I"/>
    <property type="match status" value="2"/>
</dbReference>
<reference evidence="7" key="1">
    <citation type="journal article" date="2020" name="Appl. Environ. Microbiol.">
        <title>Medium-Chain Fatty Acid Synthesis by 'Candidatus Weimeria bifida' gen. nov., sp. nov., and 'Candidatus Pseudoramibacter fermentans' sp. nov.</title>
        <authorList>
            <person name="Scarborough M.J."/>
            <person name="Myers K.S."/>
            <person name="Donohue T.J."/>
            <person name="Noguera D.R."/>
        </authorList>
    </citation>
    <scope>NUCLEOTIDE SEQUENCE</scope>
    <source>
        <strain evidence="7">LCO1.1</strain>
    </source>
</reference>
<feature type="transmembrane region" description="Helical" evidence="6">
    <location>
        <begin position="182"/>
        <end position="203"/>
    </location>
</feature>
<evidence type="ECO:0000313" key="8">
    <source>
        <dbReference type="Proteomes" id="UP000460257"/>
    </source>
</evidence>
<feature type="transmembrane region" description="Helical" evidence="6">
    <location>
        <begin position="7"/>
        <end position="29"/>
    </location>
</feature>
<feature type="transmembrane region" description="Helical" evidence="6">
    <location>
        <begin position="35"/>
        <end position="58"/>
    </location>
</feature>
<feature type="transmembrane region" description="Helical" evidence="6">
    <location>
        <begin position="154"/>
        <end position="176"/>
    </location>
</feature>
<keyword evidence="8" id="KW-1185">Reference proteome</keyword>
<dbReference type="AlphaFoldDB" id="A0A6N7IXW3"/>
<evidence type="ECO:0000256" key="4">
    <source>
        <dbReference type="ARBA" id="ARBA00022989"/>
    </source>
</evidence>
<dbReference type="EMBL" id="VOGC01000003">
    <property type="protein sequence ID" value="MQN01185.1"/>
    <property type="molecule type" value="Genomic_DNA"/>
</dbReference>
<sequence length="247" mass="26973">MQQKKLGLFSAVAINVGLIVATSCLVSLGTGMGSIGRWFIIPLFLVVILSSFVGLSFAELNQLMPEVDGGTGQYLLAGMVPRVFARTNKNGAAFVGLVFLSVSVGILVVSGLGTASAVSFLILSGSCFWLFTYILVHISVLILRKKYPDRPRKFTMKGIPQIIGIIGNVYMIAHISSGADRIRIYELCAVLFVVLVTYCAIWIKFVMKVKPFTPLDMDEVNREALNYEEEEEGRAYVFNSTGLGAKQ</sequence>
<protein>
    <submittedName>
        <fullName evidence="7">Amino acid permease</fullName>
    </submittedName>
</protein>
<name>A0A6N7IXW3_9FIRM</name>
<keyword evidence="5 6" id="KW-0472">Membrane</keyword>
<dbReference type="PANTHER" id="PTHR42770:SF12">
    <property type="entry name" value="AMINO ACID TRANSPORTER"/>
    <property type="match status" value="1"/>
</dbReference>
<gene>
    <name evidence="7" type="ORF">FRC54_04450</name>
</gene>
<dbReference type="Pfam" id="PF13520">
    <property type="entry name" value="AA_permease_2"/>
    <property type="match status" value="1"/>
</dbReference>
<dbReference type="InterPro" id="IPR050367">
    <property type="entry name" value="APC_superfamily"/>
</dbReference>
<evidence type="ECO:0000256" key="1">
    <source>
        <dbReference type="ARBA" id="ARBA00004651"/>
    </source>
</evidence>
<dbReference type="GO" id="GO:0005886">
    <property type="term" value="C:plasma membrane"/>
    <property type="evidence" value="ECO:0007669"/>
    <property type="project" value="UniProtKB-SubCell"/>
</dbReference>
<comment type="caution">
    <text evidence="7">The sequence shown here is derived from an EMBL/GenBank/DDBJ whole genome shotgun (WGS) entry which is preliminary data.</text>
</comment>
<dbReference type="PROSITE" id="PS51257">
    <property type="entry name" value="PROKAR_LIPOPROTEIN"/>
    <property type="match status" value="1"/>
</dbReference>
<evidence type="ECO:0000313" key="7">
    <source>
        <dbReference type="EMBL" id="MQN01185.1"/>
    </source>
</evidence>
<keyword evidence="4 6" id="KW-1133">Transmembrane helix</keyword>